<comment type="similarity">
    <text evidence="5">Belongs to the dTDP-4-dehydrorhamnose 3,5-epimerase family.</text>
</comment>
<dbReference type="InterPro" id="IPR011051">
    <property type="entry name" value="RmlC_Cupin_sf"/>
</dbReference>
<sequence>MKVLDTRLPGVLIIEPKVFGDERGFFVETYQQERYSDMLGTDLSFVQDNFSRSQRGVLRGLHFQISKPQGKLVSCSRGQVFDVAADIDPDSETFGQYVGVMLDDKDHRQLWVPPGYAHGFCVVSDTADFKYKCTDYYDPTDEGGIIWNDETLSIDWPEIGERRLSGKDLKLPTLIEYAEGRQS</sequence>
<dbReference type="PANTHER" id="PTHR21047:SF2">
    <property type="entry name" value="THYMIDINE DIPHOSPHO-4-KETO-RHAMNOSE 3,5-EPIMERASE"/>
    <property type="match status" value="1"/>
</dbReference>
<dbReference type="SUPFAM" id="SSF51182">
    <property type="entry name" value="RmlC-like cupins"/>
    <property type="match status" value="1"/>
</dbReference>
<reference evidence="7" key="1">
    <citation type="journal article" date="2019" name="Int. J. Syst. Evol. Microbiol.">
        <title>The Global Catalogue of Microorganisms (GCM) 10K type strain sequencing project: providing services to taxonomists for standard genome sequencing and annotation.</title>
        <authorList>
            <consortium name="The Broad Institute Genomics Platform"/>
            <consortium name="The Broad Institute Genome Sequencing Center for Infectious Disease"/>
            <person name="Wu L."/>
            <person name="Ma J."/>
        </authorList>
    </citation>
    <scope>NUCLEOTIDE SEQUENCE [LARGE SCALE GENOMIC DNA]</scope>
    <source>
        <strain evidence="7">JCM 17555</strain>
    </source>
</reference>
<evidence type="ECO:0000256" key="2">
    <source>
        <dbReference type="ARBA" id="ARBA00001997"/>
    </source>
</evidence>
<accession>A0ABP7P956</accession>
<organism evidence="6 7">
    <name type="scientific">Allohahella marinimesophila</name>
    <dbReference type="NCBI Taxonomy" id="1054972"/>
    <lineage>
        <taxon>Bacteria</taxon>
        <taxon>Pseudomonadati</taxon>
        <taxon>Pseudomonadota</taxon>
        <taxon>Gammaproteobacteria</taxon>
        <taxon>Oceanospirillales</taxon>
        <taxon>Hahellaceae</taxon>
        <taxon>Allohahella</taxon>
    </lineage>
</organism>
<proteinExistence type="inferred from homology"/>
<evidence type="ECO:0000256" key="4">
    <source>
        <dbReference type="ARBA" id="ARBA00019595"/>
    </source>
</evidence>
<dbReference type="Gene3D" id="2.60.120.10">
    <property type="entry name" value="Jelly Rolls"/>
    <property type="match status" value="1"/>
</dbReference>
<dbReference type="CDD" id="cd00438">
    <property type="entry name" value="cupin_RmlC"/>
    <property type="match status" value="1"/>
</dbReference>
<gene>
    <name evidence="6" type="primary">rfbC</name>
    <name evidence="6" type="ORF">GCM10022278_19620</name>
</gene>
<evidence type="ECO:0000256" key="3">
    <source>
        <dbReference type="ARBA" id="ARBA00012098"/>
    </source>
</evidence>
<dbReference type="EC" id="5.1.3.13" evidence="3 5"/>
<dbReference type="RefSeq" id="WP_344805786.1">
    <property type="nucleotide sequence ID" value="NZ_BAABBO010000009.1"/>
</dbReference>
<keyword evidence="5" id="KW-0413">Isomerase</keyword>
<name>A0ABP7P956_9GAMM</name>
<evidence type="ECO:0000313" key="7">
    <source>
        <dbReference type="Proteomes" id="UP001501337"/>
    </source>
</evidence>
<dbReference type="InterPro" id="IPR014710">
    <property type="entry name" value="RmlC-like_jellyroll"/>
</dbReference>
<dbReference type="NCBIfam" id="TIGR01221">
    <property type="entry name" value="rmlC"/>
    <property type="match status" value="1"/>
</dbReference>
<comment type="function">
    <text evidence="2 5">Catalyzes the epimerization of the C3' and C5'positions of dTDP-6-deoxy-D-xylo-4-hexulose, forming dTDP-6-deoxy-L-lyxo-4-hexulose.</text>
</comment>
<keyword evidence="7" id="KW-1185">Reference proteome</keyword>
<dbReference type="Proteomes" id="UP001501337">
    <property type="component" value="Unassembled WGS sequence"/>
</dbReference>
<comment type="subunit">
    <text evidence="5">Homodimer.</text>
</comment>
<dbReference type="Pfam" id="PF00908">
    <property type="entry name" value="dTDP_sugar_isom"/>
    <property type="match status" value="1"/>
</dbReference>
<protein>
    <recommendedName>
        <fullName evidence="4 5">dTDP-4-dehydrorhamnose 3,5-epimerase</fullName>
        <ecNumber evidence="3 5">5.1.3.13</ecNumber>
    </recommendedName>
    <alternativeName>
        <fullName evidence="5">Thymidine diphospho-4-keto-rhamnose 3,5-epimerase</fullName>
    </alternativeName>
</protein>
<dbReference type="PANTHER" id="PTHR21047">
    <property type="entry name" value="DTDP-6-DEOXY-D-GLUCOSE-3,5 EPIMERASE"/>
    <property type="match status" value="1"/>
</dbReference>
<comment type="pathway">
    <text evidence="5">Carbohydrate biosynthesis; dTDP-L-rhamnose biosynthesis.</text>
</comment>
<dbReference type="EMBL" id="BAABBO010000009">
    <property type="protein sequence ID" value="GAA3961652.1"/>
    <property type="molecule type" value="Genomic_DNA"/>
</dbReference>
<comment type="catalytic activity">
    <reaction evidence="1 5">
        <text>dTDP-4-dehydro-6-deoxy-alpha-D-glucose = dTDP-4-dehydro-beta-L-rhamnose</text>
        <dbReference type="Rhea" id="RHEA:16969"/>
        <dbReference type="ChEBI" id="CHEBI:57649"/>
        <dbReference type="ChEBI" id="CHEBI:62830"/>
        <dbReference type="EC" id="5.1.3.13"/>
    </reaction>
</comment>
<dbReference type="InterPro" id="IPR000888">
    <property type="entry name" value="RmlC-like"/>
</dbReference>
<evidence type="ECO:0000256" key="1">
    <source>
        <dbReference type="ARBA" id="ARBA00001298"/>
    </source>
</evidence>
<comment type="caution">
    <text evidence="6">The sequence shown here is derived from an EMBL/GenBank/DDBJ whole genome shotgun (WGS) entry which is preliminary data.</text>
</comment>
<evidence type="ECO:0000313" key="6">
    <source>
        <dbReference type="EMBL" id="GAA3961652.1"/>
    </source>
</evidence>
<evidence type="ECO:0000256" key="5">
    <source>
        <dbReference type="RuleBase" id="RU364069"/>
    </source>
</evidence>